<name>A0A3M8X7D4_9ACTN</name>
<dbReference type="Proteomes" id="UP000275401">
    <property type="component" value="Unassembled WGS sequence"/>
</dbReference>
<dbReference type="InterPro" id="IPR011146">
    <property type="entry name" value="HIT-like"/>
</dbReference>
<sequence length="142" mass="15999">MCGNDWRSDDIGWGVLLHRGEVSQTYLWRSGQVRGYVVVIFTARHVAEPTELSAEEAAAFWRDVLTAGRALEQHYELVKMNYLLLGNVIPHAHWHLVPRREAAQDPAPGGPVPFALLDHRRQDEAVLQRDAAALRRILEGTA</sequence>
<feature type="domain" description="HIT" evidence="2">
    <location>
        <begin position="35"/>
        <end position="108"/>
    </location>
</feature>
<proteinExistence type="predicted"/>
<evidence type="ECO:0000256" key="1">
    <source>
        <dbReference type="PROSITE-ProRule" id="PRU00464"/>
    </source>
</evidence>
<dbReference type="PROSITE" id="PS51084">
    <property type="entry name" value="HIT_2"/>
    <property type="match status" value="1"/>
</dbReference>
<evidence type="ECO:0000313" key="4">
    <source>
        <dbReference type="Proteomes" id="UP000275401"/>
    </source>
</evidence>
<dbReference type="SUPFAM" id="SSF54197">
    <property type="entry name" value="HIT-like"/>
    <property type="match status" value="1"/>
</dbReference>
<organism evidence="3 4">
    <name type="scientific">Streptomyces botrytidirepellens</name>
    <dbReference type="NCBI Taxonomy" id="2486417"/>
    <lineage>
        <taxon>Bacteria</taxon>
        <taxon>Bacillati</taxon>
        <taxon>Actinomycetota</taxon>
        <taxon>Actinomycetes</taxon>
        <taxon>Kitasatosporales</taxon>
        <taxon>Streptomycetaceae</taxon>
        <taxon>Streptomyces</taxon>
    </lineage>
</organism>
<accession>A0A3M8X7D4</accession>
<comment type="caution">
    <text evidence="3">The sequence shown here is derived from an EMBL/GenBank/DDBJ whole genome shotgun (WGS) entry which is preliminary data.</text>
</comment>
<dbReference type="AlphaFoldDB" id="A0A3M8X7D4"/>
<dbReference type="Gene3D" id="3.30.428.10">
    <property type="entry name" value="HIT-like"/>
    <property type="match status" value="1"/>
</dbReference>
<dbReference type="EMBL" id="RIBZ01000032">
    <property type="protein sequence ID" value="RNG37379.1"/>
    <property type="molecule type" value="Genomic_DNA"/>
</dbReference>
<evidence type="ECO:0000259" key="2">
    <source>
        <dbReference type="PROSITE" id="PS51084"/>
    </source>
</evidence>
<keyword evidence="4" id="KW-1185">Reference proteome</keyword>
<evidence type="ECO:0000313" key="3">
    <source>
        <dbReference type="EMBL" id="RNG37379.1"/>
    </source>
</evidence>
<dbReference type="Pfam" id="PF01230">
    <property type="entry name" value="HIT"/>
    <property type="match status" value="1"/>
</dbReference>
<reference evidence="3 4" key="1">
    <citation type="submission" date="2018-11" db="EMBL/GenBank/DDBJ databases">
        <title>The Potential of Streptomyces as Biocontrol Agents against the Tomato grey mould, Botrytis cinerea (Gray mold) Frontiers in Microbiology.</title>
        <authorList>
            <person name="Li D."/>
        </authorList>
    </citation>
    <scope>NUCLEOTIDE SEQUENCE [LARGE SCALE GENOMIC DNA]</scope>
    <source>
        <strain evidence="3 4">NEAU-LD23</strain>
    </source>
</reference>
<dbReference type="InterPro" id="IPR036265">
    <property type="entry name" value="HIT-like_sf"/>
</dbReference>
<gene>
    <name evidence="3" type="ORF">EEJ42_02360</name>
</gene>
<feature type="short sequence motif" description="Histidine triad motif" evidence="1">
    <location>
        <begin position="91"/>
        <end position="95"/>
    </location>
</feature>
<dbReference type="GO" id="GO:0003824">
    <property type="term" value="F:catalytic activity"/>
    <property type="evidence" value="ECO:0007669"/>
    <property type="project" value="InterPro"/>
</dbReference>
<protein>
    <submittedName>
        <fullName evidence="3">HIT domain-containing protein</fullName>
    </submittedName>
</protein>